<dbReference type="InterPro" id="IPR013783">
    <property type="entry name" value="Ig-like_fold"/>
</dbReference>
<dbReference type="AlphaFoldDB" id="A0A143PQA6"/>
<evidence type="ECO:0000313" key="3">
    <source>
        <dbReference type="Proteomes" id="UP000076079"/>
    </source>
</evidence>
<dbReference type="Pfam" id="PF13004">
    <property type="entry name" value="BACON"/>
    <property type="match status" value="1"/>
</dbReference>
<dbReference type="CDD" id="cd14948">
    <property type="entry name" value="BACON"/>
    <property type="match status" value="1"/>
</dbReference>
<proteinExistence type="predicted"/>
<keyword evidence="3" id="KW-1185">Reference proteome</keyword>
<dbReference type="Gene3D" id="3.40.390.10">
    <property type="entry name" value="Collagenase (Catalytic Domain)"/>
    <property type="match status" value="1"/>
</dbReference>
<reference evidence="3" key="2">
    <citation type="submission" date="2016-04" db="EMBL/GenBank/DDBJ databases">
        <title>First Complete Genome Sequence of a Subdivision 6 Acidobacterium.</title>
        <authorList>
            <person name="Huang S."/>
            <person name="Vieira S."/>
            <person name="Bunk B."/>
            <person name="Riedel T."/>
            <person name="Sproeer C."/>
            <person name="Overmann J."/>
        </authorList>
    </citation>
    <scope>NUCLEOTIDE SEQUENCE [LARGE SCALE GENOMIC DNA]</scope>
    <source>
        <strain evidence="3">DSM 100886 HEG_-6_39</strain>
    </source>
</reference>
<reference evidence="2 3" key="1">
    <citation type="journal article" date="2016" name="Genome Announc.">
        <title>First Complete Genome Sequence of a Subdivision 6 Acidobacterium Strain.</title>
        <authorList>
            <person name="Huang S."/>
            <person name="Vieira S."/>
            <person name="Bunk B."/>
            <person name="Riedel T."/>
            <person name="Sproer C."/>
            <person name="Overmann J."/>
        </authorList>
    </citation>
    <scope>NUCLEOTIDE SEQUENCE [LARGE SCALE GENOMIC DNA]</scope>
    <source>
        <strain evidence="3">DSM 100886 HEG_-6_39</strain>
    </source>
</reference>
<sequence length="531" mass="54722">MHIGQGKRASPRAHNKPMSKLFALSLVLGIVATTAAVPAAAQTVPDLLVAPQASSAASRRDVPARRVRKARLNPLALDSATMRLHLFDDVQPTMKRKKLSRPSSDTMVWVGDSENGAQAVLAVVRGVLTGTVFADSRTFEISIDPDGQYSVAELDPGAFPTDDPVVDDVRFEILNVPDGFVEDAASVAAPTVASVLSGTPVQIDVMIVWTPRTEAAAGGQAAMESLALASVENANLVYANSGVNAQLRLVYGAKVNWVETDITNDLYAVRGTGDGKLEEVHTLRTQYGADVVSLIGEGYVSAGACGIGSLMSTVSTSFASNAFNVVDRTCAVGNLSYAHEVGHNEGLHHDPANASSTPSAPYAYGYQDPSGFFRTVMSYGGATRIPYLSSPANQYNGIVTGTPSQDNVRALNATIGTVAAFKSTSGGTTTAPPPAPTPTPCTYSVSTTSLTFPSAGGSKSVTVTAPSGCSWSTANDSASTWVNLNTAGGSGSGSVTVTAAANTGSARSATVTIAGKTVAVSESAVKTRGRK</sequence>
<name>A0A143PQA6_LUTPR</name>
<evidence type="ECO:0000313" key="2">
    <source>
        <dbReference type="EMBL" id="AMY10897.1"/>
    </source>
</evidence>
<feature type="domain" description="BACON" evidence="1">
    <location>
        <begin position="472"/>
        <end position="520"/>
    </location>
</feature>
<dbReference type="PATRIC" id="fig|1813736.3.peg.4378"/>
<dbReference type="SUPFAM" id="SSF55486">
    <property type="entry name" value="Metalloproteases ('zincins'), catalytic domain"/>
    <property type="match status" value="1"/>
</dbReference>
<organism evidence="2 3">
    <name type="scientific">Luteitalea pratensis</name>
    <dbReference type="NCBI Taxonomy" id="1855912"/>
    <lineage>
        <taxon>Bacteria</taxon>
        <taxon>Pseudomonadati</taxon>
        <taxon>Acidobacteriota</taxon>
        <taxon>Vicinamibacteria</taxon>
        <taxon>Vicinamibacterales</taxon>
        <taxon>Vicinamibacteraceae</taxon>
        <taxon>Luteitalea</taxon>
    </lineage>
</organism>
<dbReference type="STRING" id="1855912.LuPra_04140"/>
<evidence type="ECO:0000259" key="1">
    <source>
        <dbReference type="Pfam" id="PF13004"/>
    </source>
</evidence>
<gene>
    <name evidence="2" type="ORF">LuPra_04140</name>
</gene>
<dbReference type="EMBL" id="CP015136">
    <property type="protein sequence ID" value="AMY10897.1"/>
    <property type="molecule type" value="Genomic_DNA"/>
</dbReference>
<dbReference type="InterPro" id="IPR024079">
    <property type="entry name" value="MetalloPept_cat_dom_sf"/>
</dbReference>
<dbReference type="Proteomes" id="UP000076079">
    <property type="component" value="Chromosome"/>
</dbReference>
<dbReference type="GO" id="GO:0008237">
    <property type="term" value="F:metallopeptidase activity"/>
    <property type="evidence" value="ECO:0007669"/>
    <property type="project" value="InterPro"/>
</dbReference>
<accession>A0A143PQA6</accession>
<dbReference type="KEGG" id="abac:LuPra_04140"/>
<dbReference type="Pfam" id="PF13583">
    <property type="entry name" value="Reprolysin_4"/>
    <property type="match status" value="1"/>
</dbReference>
<dbReference type="Gene3D" id="2.60.40.10">
    <property type="entry name" value="Immunoglobulins"/>
    <property type="match status" value="1"/>
</dbReference>
<protein>
    <recommendedName>
        <fullName evidence="1">BACON domain-containing protein</fullName>
    </recommendedName>
</protein>
<dbReference type="InterPro" id="IPR024361">
    <property type="entry name" value="BACON"/>
</dbReference>